<evidence type="ECO:0000313" key="2">
    <source>
        <dbReference type="EMBL" id="MCQ4614871.1"/>
    </source>
</evidence>
<comment type="caution">
    <text evidence="2">The sequence shown here is derived from an EMBL/GenBank/DDBJ whole genome shotgun (WGS) entry which is preliminary data.</text>
</comment>
<dbReference type="AlphaFoldDB" id="A0ABD4TVU9"/>
<reference evidence="2 3" key="1">
    <citation type="submission" date="2021-04" db="EMBL/GenBank/DDBJ databases">
        <title>Corynebacterium genitalium sp. nov. and Corynebacterium genitalium sp. nov., two new species of the genus Corynebacterium.</title>
        <authorList>
            <person name="Jaen-Luchoro D."/>
            <person name="Pinyeiro-Iglesias B."/>
            <person name="Al-Shaer S."/>
            <person name="Karlsson R."/>
            <person name="Gonzales-Siles L."/>
            <person name="Cardew S."/>
            <person name="Jensie-Markopolous S."/>
            <person name="Ohlen M."/>
            <person name="Inganas E."/>
            <person name="Moore E.R.B."/>
        </authorList>
    </citation>
    <scope>NUCLEOTIDE SEQUENCE [LARGE SCALE GENOMIC DNA]</scope>
    <source>
        <strain evidence="2 3">CCUG 55013</strain>
    </source>
</reference>
<protein>
    <recommendedName>
        <fullName evidence="4">PPE family protein</fullName>
    </recommendedName>
</protein>
<dbReference type="Proteomes" id="UP001205080">
    <property type="component" value="Unassembled WGS sequence"/>
</dbReference>
<feature type="region of interest" description="Disordered" evidence="1">
    <location>
        <begin position="464"/>
        <end position="547"/>
    </location>
</feature>
<sequence>MTKIVIEVEDINGAVNELFSVVQSATGGAGFAVMPATTFSAVSGLREAGEKHGAIYSEHAPLATDAFTGNVKSSAKVLKVCLDNTVMADDSIAGIVNAVGLSATPGLSGLGSNLGMSSAAAVAKSYKTQPFNNSSVYASTDGSFESLVSNILTTNTAVPTGLASNWTSNAQRIYEMVEAIAPAIASLESSSETEFVAQAIARLQLIQAAGSEYAANSAALAGNNTGLAALASSSQLMAAAAQAAAIAAEAVSPAAVKAVKEAFVSSYPMYVNSYLPATNPTFVKLLPDLTDVTGSDFSISGPPSPTAPEFADAPMPAGLASIFANNGYTDLANARGPQDVLQQFGKPNPDMLNAIASGATPTQVASAQAPTLPPPGALNAPAANVAPGAGLHGGLASGAGGLGGATTSAASAAGSGVGAGQGAFGGMPMGGAGGGGRHRAGSLHQQAAGFGSSAGAGTSAGLGAGASAGSPAGAGPSAGGFAGRPGTGSPGGFGGQSTPAGAAAPGAATGNTAGQQGQRGGFMGAPMSQGRGKDDKKQRPKAVTSAVEREGNIHALLGDAPLVNPGVIGFNVRGR</sequence>
<organism evidence="2 3">
    <name type="scientific">Corynebacterium pseudogenitalium</name>
    <dbReference type="NCBI Taxonomy" id="38303"/>
    <lineage>
        <taxon>Bacteria</taxon>
        <taxon>Bacillati</taxon>
        <taxon>Actinomycetota</taxon>
        <taxon>Actinomycetes</taxon>
        <taxon>Mycobacteriales</taxon>
        <taxon>Corynebacteriaceae</taxon>
        <taxon>Corynebacterium</taxon>
    </lineage>
</organism>
<name>A0ABD4TVU9_9CORY</name>
<dbReference type="RefSeq" id="WP_256001209.1">
    <property type="nucleotide sequence ID" value="NZ_JAGPYW010000011.1"/>
</dbReference>
<evidence type="ECO:0000313" key="3">
    <source>
        <dbReference type="Proteomes" id="UP001205080"/>
    </source>
</evidence>
<evidence type="ECO:0000256" key="1">
    <source>
        <dbReference type="SAM" id="MobiDB-lite"/>
    </source>
</evidence>
<evidence type="ECO:0008006" key="4">
    <source>
        <dbReference type="Google" id="ProtNLM"/>
    </source>
</evidence>
<accession>A0ABD4TVU9</accession>
<gene>
    <name evidence="2" type="ORF">KBX22_09030</name>
</gene>
<feature type="compositionally biased region" description="Low complexity" evidence="1">
    <location>
        <begin position="496"/>
        <end position="516"/>
    </location>
</feature>
<feature type="compositionally biased region" description="Gly residues" evidence="1">
    <location>
        <begin position="476"/>
        <end position="495"/>
    </location>
</feature>
<dbReference type="EMBL" id="JAGPYW010000011">
    <property type="protein sequence ID" value="MCQ4614871.1"/>
    <property type="molecule type" value="Genomic_DNA"/>
</dbReference>
<proteinExistence type="predicted"/>